<name>A0A1J1IBH0_9DIPT</name>
<keyword evidence="2" id="KW-1185">Reference proteome</keyword>
<dbReference type="AlphaFoldDB" id="A0A1J1IBH0"/>
<accession>A0A1J1IBH0</accession>
<evidence type="ECO:0000313" key="2">
    <source>
        <dbReference type="Proteomes" id="UP000183832"/>
    </source>
</evidence>
<dbReference type="Proteomes" id="UP000183832">
    <property type="component" value="Unassembled WGS sequence"/>
</dbReference>
<gene>
    <name evidence="1" type="ORF">CLUMA_CG009745</name>
</gene>
<dbReference type="EMBL" id="CVRI01000043">
    <property type="protein sequence ID" value="CRK96326.1"/>
    <property type="molecule type" value="Genomic_DNA"/>
</dbReference>
<organism evidence="1 2">
    <name type="scientific">Clunio marinus</name>
    <dbReference type="NCBI Taxonomy" id="568069"/>
    <lineage>
        <taxon>Eukaryota</taxon>
        <taxon>Metazoa</taxon>
        <taxon>Ecdysozoa</taxon>
        <taxon>Arthropoda</taxon>
        <taxon>Hexapoda</taxon>
        <taxon>Insecta</taxon>
        <taxon>Pterygota</taxon>
        <taxon>Neoptera</taxon>
        <taxon>Endopterygota</taxon>
        <taxon>Diptera</taxon>
        <taxon>Nematocera</taxon>
        <taxon>Chironomoidea</taxon>
        <taxon>Chironomidae</taxon>
        <taxon>Clunio</taxon>
    </lineage>
</organism>
<evidence type="ECO:0000313" key="1">
    <source>
        <dbReference type="EMBL" id="CRK96326.1"/>
    </source>
</evidence>
<sequence>MNQHFQQQANRQQNMKTLYVLLHLDVSSIDTRFQKSLITWRAKQYITAKQKFSWVVKDEFLENSSNKFY</sequence>
<protein>
    <submittedName>
        <fullName evidence="1">CLUMA_CG009745, isoform A</fullName>
    </submittedName>
</protein>
<proteinExistence type="predicted"/>
<reference evidence="1 2" key="1">
    <citation type="submission" date="2015-04" db="EMBL/GenBank/DDBJ databases">
        <authorList>
            <person name="Syromyatnikov M.Y."/>
            <person name="Popov V.N."/>
        </authorList>
    </citation>
    <scope>NUCLEOTIDE SEQUENCE [LARGE SCALE GENOMIC DNA]</scope>
</reference>